<comment type="caution">
    <text evidence="1">The sequence shown here is derived from an EMBL/GenBank/DDBJ whole genome shotgun (WGS) entry which is preliminary data.</text>
</comment>
<protein>
    <recommendedName>
        <fullName evidence="3">Piwi domain-containing protein</fullName>
    </recommendedName>
</protein>
<dbReference type="InterPro" id="IPR012337">
    <property type="entry name" value="RNaseH-like_sf"/>
</dbReference>
<evidence type="ECO:0008006" key="3">
    <source>
        <dbReference type="Google" id="ProtNLM"/>
    </source>
</evidence>
<dbReference type="EMBL" id="BMYI01000040">
    <property type="protein sequence ID" value="GHC41228.1"/>
    <property type="molecule type" value="Genomic_DNA"/>
</dbReference>
<dbReference type="RefSeq" id="WP_189382946.1">
    <property type="nucleotide sequence ID" value="NZ_BMYI01000040.1"/>
</dbReference>
<evidence type="ECO:0000313" key="2">
    <source>
        <dbReference type="Proteomes" id="UP000658305"/>
    </source>
</evidence>
<dbReference type="SUPFAM" id="SSF53098">
    <property type="entry name" value="Ribonuclease H-like"/>
    <property type="match status" value="1"/>
</dbReference>
<dbReference type="CDD" id="cd04659">
    <property type="entry name" value="Piwi_piwi-like_ProArk"/>
    <property type="match status" value="1"/>
</dbReference>
<organism evidence="1 2">
    <name type="scientific">Gemmobacter nanjingensis</name>
    <dbReference type="NCBI Taxonomy" id="488454"/>
    <lineage>
        <taxon>Bacteria</taxon>
        <taxon>Pseudomonadati</taxon>
        <taxon>Pseudomonadota</taxon>
        <taxon>Alphaproteobacteria</taxon>
        <taxon>Rhodobacterales</taxon>
        <taxon>Paracoccaceae</taxon>
        <taxon>Gemmobacter</taxon>
    </lineage>
</organism>
<dbReference type="InterPro" id="IPR036397">
    <property type="entry name" value="RNaseH_sf"/>
</dbReference>
<gene>
    <name evidence="1" type="ORF">GCM10007291_48910</name>
</gene>
<dbReference type="Gene3D" id="3.30.420.10">
    <property type="entry name" value="Ribonuclease H-like superfamily/Ribonuclease H"/>
    <property type="match status" value="1"/>
</dbReference>
<evidence type="ECO:0000313" key="1">
    <source>
        <dbReference type="EMBL" id="GHC41228.1"/>
    </source>
</evidence>
<sequence>MTDLPEVSLTTLFIDEPDLEFGHGQLLDHPKDGLYLYGPAGAPIAGSVVRVGVVGTAVGITDLKSWLARLNAGISVPVAGEREKTDRPHLSDFPGLREAYAITVDEKALVTCNLDLADIERTTTIANHHEAVAKTADLYVDAVVRHLRNEEAAVDVWLMVVPEIVHERCRSTGSGRKSQDLTPGEFAKKTKRREILPLFDGLLDTSAEDIFDDVPDFHRQMKAKLLVHAQPCQIIRETTIAPERHLDRLGRPKRGTQDPATVAWNLATALYYKSQSRPPWKVAGMREGVCYVGFVFKLIPNHRDHHACCAAQMFLSEGDGVVFRGANGPWYTEGKEFHLSKDAARGLIERVIETYRTKFGADPKELFIHGKTKFSPDEWDAFAEAAPSGTTITGVRIRPTSGDMKLFRDGDYPCIRGTAVVLGERDAFLWTSGYTPRLDTYMGPETPNPISVTILRSTGDIPSIAVVLSDILKLTKINYNSAAFADSLPVTVRFADKVGDVLVMGSAQDAERQPFKFYI</sequence>
<name>A0ABQ3FTN1_9RHOB</name>
<keyword evidence="2" id="KW-1185">Reference proteome</keyword>
<accession>A0ABQ3FTN1</accession>
<proteinExistence type="predicted"/>
<reference evidence="2" key="1">
    <citation type="journal article" date="2019" name="Int. J. Syst. Evol. Microbiol.">
        <title>The Global Catalogue of Microorganisms (GCM) 10K type strain sequencing project: providing services to taxonomists for standard genome sequencing and annotation.</title>
        <authorList>
            <consortium name="The Broad Institute Genomics Platform"/>
            <consortium name="The Broad Institute Genome Sequencing Center for Infectious Disease"/>
            <person name="Wu L."/>
            <person name="Ma J."/>
        </authorList>
    </citation>
    <scope>NUCLEOTIDE SEQUENCE [LARGE SCALE GENOMIC DNA]</scope>
    <source>
        <strain evidence="2">KCTC 23298</strain>
    </source>
</reference>
<dbReference type="Proteomes" id="UP000658305">
    <property type="component" value="Unassembled WGS sequence"/>
</dbReference>